<feature type="compositionally biased region" description="Basic and acidic residues" evidence="1">
    <location>
        <begin position="29"/>
        <end position="39"/>
    </location>
</feature>
<evidence type="ECO:0000256" key="1">
    <source>
        <dbReference type="SAM" id="MobiDB-lite"/>
    </source>
</evidence>
<comment type="caution">
    <text evidence="3">The sequence shown here is derived from an EMBL/GenBank/DDBJ whole genome shotgun (WGS) entry which is preliminary data.</text>
</comment>
<evidence type="ECO:0000313" key="3">
    <source>
        <dbReference type="EMBL" id="KAH3837243.1"/>
    </source>
</evidence>
<evidence type="ECO:0000313" key="4">
    <source>
        <dbReference type="Proteomes" id="UP000828390"/>
    </source>
</evidence>
<dbReference type="EMBL" id="JAIWYP010000004">
    <property type="protein sequence ID" value="KAH3837243.1"/>
    <property type="molecule type" value="Genomic_DNA"/>
</dbReference>
<protein>
    <submittedName>
        <fullName evidence="3">Uncharacterized protein</fullName>
    </submittedName>
</protein>
<accession>A0A9D4KCY3</accession>
<reference evidence="3" key="1">
    <citation type="journal article" date="2019" name="bioRxiv">
        <title>The Genome of the Zebra Mussel, Dreissena polymorpha: A Resource for Invasive Species Research.</title>
        <authorList>
            <person name="McCartney M.A."/>
            <person name="Auch B."/>
            <person name="Kono T."/>
            <person name="Mallez S."/>
            <person name="Zhang Y."/>
            <person name="Obille A."/>
            <person name="Becker A."/>
            <person name="Abrahante J.E."/>
            <person name="Garbe J."/>
            <person name="Badalamenti J.P."/>
            <person name="Herman A."/>
            <person name="Mangelson H."/>
            <person name="Liachko I."/>
            <person name="Sullivan S."/>
            <person name="Sone E.D."/>
            <person name="Koren S."/>
            <person name="Silverstein K.A.T."/>
            <person name="Beckman K.B."/>
            <person name="Gohl D.M."/>
        </authorList>
    </citation>
    <scope>NUCLEOTIDE SEQUENCE</scope>
    <source>
        <strain evidence="3">Duluth1</strain>
        <tissue evidence="3">Whole animal</tissue>
    </source>
</reference>
<gene>
    <name evidence="3" type="ORF">DPMN_110624</name>
</gene>
<keyword evidence="4" id="KW-1185">Reference proteome</keyword>
<dbReference type="Proteomes" id="UP000828390">
    <property type="component" value="Unassembled WGS sequence"/>
</dbReference>
<feature type="signal peptide" evidence="2">
    <location>
        <begin position="1"/>
        <end position="25"/>
    </location>
</feature>
<organism evidence="3 4">
    <name type="scientific">Dreissena polymorpha</name>
    <name type="common">Zebra mussel</name>
    <name type="synonym">Mytilus polymorpha</name>
    <dbReference type="NCBI Taxonomy" id="45954"/>
    <lineage>
        <taxon>Eukaryota</taxon>
        <taxon>Metazoa</taxon>
        <taxon>Spiralia</taxon>
        <taxon>Lophotrochozoa</taxon>
        <taxon>Mollusca</taxon>
        <taxon>Bivalvia</taxon>
        <taxon>Autobranchia</taxon>
        <taxon>Heteroconchia</taxon>
        <taxon>Euheterodonta</taxon>
        <taxon>Imparidentia</taxon>
        <taxon>Neoheterodontei</taxon>
        <taxon>Myida</taxon>
        <taxon>Dreissenoidea</taxon>
        <taxon>Dreissenidae</taxon>
        <taxon>Dreissena</taxon>
    </lineage>
</organism>
<reference evidence="3" key="2">
    <citation type="submission" date="2020-11" db="EMBL/GenBank/DDBJ databases">
        <authorList>
            <person name="McCartney M.A."/>
            <person name="Auch B."/>
            <person name="Kono T."/>
            <person name="Mallez S."/>
            <person name="Becker A."/>
            <person name="Gohl D.M."/>
            <person name="Silverstein K.A.T."/>
            <person name="Koren S."/>
            <person name="Bechman K.B."/>
            <person name="Herman A."/>
            <person name="Abrahante J.E."/>
            <person name="Garbe J."/>
        </authorList>
    </citation>
    <scope>NUCLEOTIDE SEQUENCE</scope>
    <source>
        <strain evidence="3">Duluth1</strain>
        <tissue evidence="3">Whole animal</tissue>
    </source>
</reference>
<evidence type="ECO:0000256" key="2">
    <source>
        <dbReference type="SAM" id="SignalP"/>
    </source>
</evidence>
<dbReference type="AlphaFoldDB" id="A0A9D4KCY3"/>
<keyword evidence="2" id="KW-0732">Signal</keyword>
<feature type="region of interest" description="Disordered" evidence="1">
    <location>
        <begin position="18"/>
        <end position="39"/>
    </location>
</feature>
<feature type="chain" id="PRO_5038995002" evidence="2">
    <location>
        <begin position="26"/>
        <end position="70"/>
    </location>
</feature>
<proteinExistence type="predicted"/>
<name>A0A9D4KCY3_DREPO</name>
<sequence>MAYTLYSIVLYTVLVSTSDTTSTHSEGGNNDRFRQNDRKNDISFSGGMFTQIGDNNKLVLTIGGSSDGNA</sequence>